<evidence type="ECO:0000313" key="4">
    <source>
        <dbReference type="EMBL" id="GGE47118.1"/>
    </source>
</evidence>
<accession>A0A8J3DWS9</accession>
<dbReference type="EMBL" id="BMCP01000002">
    <property type="protein sequence ID" value="GGE47118.1"/>
    <property type="molecule type" value="Genomic_DNA"/>
</dbReference>
<feature type="domain" description="Metallo-beta-lactamase" evidence="3">
    <location>
        <begin position="7"/>
        <end position="196"/>
    </location>
</feature>
<dbReference type="InterPro" id="IPR050114">
    <property type="entry name" value="UPF0173_UPF0282_UlaG_hydrolase"/>
</dbReference>
<dbReference type="Proteomes" id="UP000602745">
    <property type="component" value="Unassembled WGS sequence"/>
</dbReference>
<reference evidence="4" key="1">
    <citation type="journal article" date="2014" name="Int. J. Syst. Evol. Microbiol.">
        <title>Complete genome sequence of Corynebacterium casei LMG S-19264T (=DSM 44701T), isolated from a smear-ripened cheese.</title>
        <authorList>
            <consortium name="US DOE Joint Genome Institute (JGI-PGF)"/>
            <person name="Walter F."/>
            <person name="Albersmeier A."/>
            <person name="Kalinowski J."/>
            <person name="Ruckert C."/>
        </authorList>
    </citation>
    <scope>NUCLEOTIDE SEQUENCE</scope>
    <source>
        <strain evidence="4">CCM 7684</strain>
    </source>
</reference>
<evidence type="ECO:0000259" key="3">
    <source>
        <dbReference type="SMART" id="SM00849"/>
    </source>
</evidence>
<dbReference type="PANTHER" id="PTHR43546">
    <property type="entry name" value="UPF0173 METAL-DEPENDENT HYDROLASE MJ1163-RELATED"/>
    <property type="match status" value="1"/>
</dbReference>
<evidence type="ECO:0000256" key="2">
    <source>
        <dbReference type="HAMAP-Rule" id="MF_00457"/>
    </source>
</evidence>
<dbReference type="GO" id="GO:0016787">
    <property type="term" value="F:hydrolase activity"/>
    <property type="evidence" value="ECO:0007669"/>
    <property type="project" value="UniProtKB-UniRule"/>
</dbReference>
<dbReference type="AlphaFoldDB" id="A0A8J3DWS9"/>
<evidence type="ECO:0000256" key="1">
    <source>
        <dbReference type="ARBA" id="ARBA00022801"/>
    </source>
</evidence>
<dbReference type="PANTHER" id="PTHR43546:SF3">
    <property type="entry name" value="UPF0173 METAL-DEPENDENT HYDROLASE MJ1163"/>
    <property type="match status" value="1"/>
</dbReference>
<sequence length="233" mass="24967">MRITWFGHSAFRLEIGDKIVLMDPFLSSNPSFKGDVAAVTEGTTHILLTHGHGDHVGDTVDIAQRTGAKVVADADLCNWLKGKGLTKLDPMNTGGTTDQGGFAVTMVQAFHSSGTAEGGVSQYLGDPHGLIVSVPDGHTIYHMGDTGIFGDMELINELYEPTIGFVPIGDRFTMGGKIAAYACREFFDFDMVIPCHYGSFPIIDQTADAFLNGMDGLETTRVIVAKPGEPIDV</sequence>
<protein>
    <recommendedName>
        <fullName evidence="2">UPF0173 metal-dependent hydrolase GCM10007276_25350</fullName>
    </recommendedName>
</protein>
<organism evidence="4 5">
    <name type="scientific">Agaricicola taiwanensis</name>
    <dbReference type="NCBI Taxonomy" id="591372"/>
    <lineage>
        <taxon>Bacteria</taxon>
        <taxon>Pseudomonadati</taxon>
        <taxon>Pseudomonadota</taxon>
        <taxon>Alphaproteobacteria</taxon>
        <taxon>Rhodobacterales</taxon>
        <taxon>Paracoccaceae</taxon>
        <taxon>Agaricicola</taxon>
    </lineage>
</organism>
<proteinExistence type="inferred from homology"/>
<dbReference type="Gene3D" id="3.60.15.10">
    <property type="entry name" value="Ribonuclease Z/Hydroxyacylglutathione hydrolase-like"/>
    <property type="match status" value="1"/>
</dbReference>
<dbReference type="NCBIfam" id="NF001911">
    <property type="entry name" value="PRK00685.1"/>
    <property type="match status" value="1"/>
</dbReference>
<keyword evidence="5" id="KW-1185">Reference proteome</keyword>
<dbReference type="InterPro" id="IPR036866">
    <property type="entry name" value="RibonucZ/Hydroxyglut_hydro"/>
</dbReference>
<reference evidence="4" key="2">
    <citation type="submission" date="2020-09" db="EMBL/GenBank/DDBJ databases">
        <authorList>
            <person name="Sun Q."/>
            <person name="Sedlacek I."/>
        </authorList>
    </citation>
    <scope>NUCLEOTIDE SEQUENCE</scope>
    <source>
        <strain evidence="4">CCM 7684</strain>
    </source>
</reference>
<comment type="similarity">
    <text evidence="2">Belongs to the UPF0173 family.</text>
</comment>
<dbReference type="InterPro" id="IPR022877">
    <property type="entry name" value="UPF0173"/>
</dbReference>
<gene>
    <name evidence="4" type="ORF">GCM10007276_25350</name>
</gene>
<dbReference type="SUPFAM" id="SSF56281">
    <property type="entry name" value="Metallo-hydrolase/oxidoreductase"/>
    <property type="match status" value="1"/>
</dbReference>
<evidence type="ECO:0000313" key="5">
    <source>
        <dbReference type="Proteomes" id="UP000602745"/>
    </source>
</evidence>
<dbReference type="Pfam" id="PF12706">
    <property type="entry name" value="Lactamase_B_2"/>
    <property type="match status" value="1"/>
</dbReference>
<dbReference type="HAMAP" id="MF_00457">
    <property type="entry name" value="UPF0173"/>
    <property type="match status" value="1"/>
</dbReference>
<comment type="caution">
    <text evidence="4">The sequence shown here is derived from an EMBL/GenBank/DDBJ whole genome shotgun (WGS) entry which is preliminary data.</text>
</comment>
<name>A0A8J3DWS9_9RHOB</name>
<keyword evidence="1 2" id="KW-0378">Hydrolase</keyword>
<dbReference type="InterPro" id="IPR001279">
    <property type="entry name" value="Metallo-B-lactamas"/>
</dbReference>
<dbReference type="RefSeq" id="WP_188410075.1">
    <property type="nucleotide sequence ID" value="NZ_BMCP01000002.1"/>
</dbReference>
<dbReference type="SMART" id="SM00849">
    <property type="entry name" value="Lactamase_B"/>
    <property type="match status" value="1"/>
</dbReference>